<dbReference type="GO" id="GO:0019674">
    <property type="term" value="P:NAD+ metabolic process"/>
    <property type="evidence" value="ECO:0007669"/>
    <property type="project" value="InterPro"/>
</dbReference>
<dbReference type="GO" id="GO:0003951">
    <property type="term" value="F:NAD+ kinase activity"/>
    <property type="evidence" value="ECO:0007669"/>
    <property type="project" value="UniProtKB-EC"/>
</dbReference>
<dbReference type="EMBL" id="CP016070">
    <property type="protein sequence ID" value="AOW80220.1"/>
    <property type="molecule type" value="Genomic_DNA"/>
</dbReference>
<dbReference type="Gene3D" id="2.60.200.30">
    <property type="entry name" value="Probable inorganic polyphosphate/atp-NAD kinase, domain 2"/>
    <property type="match status" value="1"/>
</dbReference>
<gene>
    <name evidence="1" type="primary">nadF</name>
    <name evidence="1" type="ORF">HTSR_1037</name>
</gene>
<dbReference type="InterPro" id="IPR017437">
    <property type="entry name" value="ATP-NAD_kinase_PpnK-typ_C"/>
</dbReference>
<dbReference type="Gene3D" id="3.40.50.10330">
    <property type="entry name" value="Probable inorganic polyphosphate/atp-NAD kinase, domain 1"/>
    <property type="match status" value="1"/>
</dbReference>
<sequence>MRVTIVGPAERVPAGIESGGTADIEHIQRVSAEDPPESDFLVTVGESALLSAVTAGVQVPIVPVAVDAGLPTVSLPDLTAAISALVAGESTIETVPTIAVSLGENTYRALMDVMVVTAEPARISEFRTRKVETDVVVDQVRADGIVAAAPAGTPGYGTAAGGPILDPELDGLAVVPVGPFRTERPQWVLAPPIEFEVVRESVPVSLVVDDDPVKRVPAGAPVKLDWGEPVEIAVLEETIPPLANDPEN</sequence>
<dbReference type="SUPFAM" id="SSF111331">
    <property type="entry name" value="NAD kinase/diacylglycerol kinase-like"/>
    <property type="match status" value="1"/>
</dbReference>
<evidence type="ECO:0000313" key="1">
    <source>
        <dbReference type="EMBL" id="AOW80220.1"/>
    </source>
</evidence>
<dbReference type="Proteomes" id="UP000185608">
    <property type="component" value="Chromosome"/>
</dbReference>
<dbReference type="InterPro" id="IPR016064">
    <property type="entry name" value="NAD/diacylglycerol_kinase_sf"/>
</dbReference>
<evidence type="ECO:0000313" key="2">
    <source>
        <dbReference type="Proteomes" id="UP000185608"/>
    </source>
</evidence>
<organism evidence="1 2">
    <name type="scientific">Halodesulfurarchaeum formicicum</name>
    <dbReference type="NCBI Taxonomy" id="1873524"/>
    <lineage>
        <taxon>Archaea</taxon>
        <taxon>Methanobacteriati</taxon>
        <taxon>Methanobacteriota</taxon>
        <taxon>Stenosarchaea group</taxon>
        <taxon>Halobacteria</taxon>
        <taxon>Halobacteriales</taxon>
        <taxon>Halobacteriaceae</taxon>
        <taxon>Halodesulfurarchaeum</taxon>
    </lineage>
</organism>
<keyword evidence="1" id="KW-0808">Transferase</keyword>
<dbReference type="EC" id="2.7.1.23" evidence="1"/>
<dbReference type="STRING" id="1873524.HSR6_1070"/>
<name>A0A1D8S4D1_9EURY</name>
<protein>
    <submittedName>
        <fullName evidence="1">NAD+ kinase</fullName>
        <ecNumber evidence="1">2.7.1.23</ecNumber>
    </submittedName>
</protein>
<reference evidence="1 2" key="1">
    <citation type="submission" date="2016-06" db="EMBL/GenBank/DDBJ databases">
        <title>Discovery of anaerobic lithoheterotrophic haloarchaeon capable of sulfur respiration by hydrogen and formate.</title>
        <authorList>
            <person name="Sorokin D.Y."/>
            <person name="Kublanov I.V."/>
            <person name="Roman P."/>
            <person name="Sinninghe Damste J.S."/>
            <person name="Golyshin P.N."/>
            <person name="Rojo D."/>
            <person name="Ciordia S."/>
            <person name="Mena Md.C."/>
            <person name="Ferrer M."/>
            <person name="Smedile F."/>
            <person name="Messina E."/>
            <person name="La Cono V."/>
            <person name="Yakimov M.M."/>
        </authorList>
    </citation>
    <scope>NUCLEOTIDE SEQUENCE [LARGE SCALE GENOMIC DNA]</scope>
    <source>
        <strain evidence="1 2">HTSR1</strain>
    </source>
</reference>
<dbReference type="AlphaFoldDB" id="A0A1D8S4D1"/>
<accession>A0A1D8S4D1</accession>
<keyword evidence="1" id="KW-0418">Kinase</keyword>
<dbReference type="KEGG" id="halh:HTSR_1037"/>
<dbReference type="InterPro" id="IPR017438">
    <property type="entry name" value="ATP-NAD_kinase_N"/>
</dbReference>
<proteinExistence type="predicted"/>
<dbReference type="Pfam" id="PF20143">
    <property type="entry name" value="NAD_kinase_C"/>
    <property type="match status" value="1"/>
</dbReference>